<dbReference type="PANTHER" id="PTHR46825:SF7">
    <property type="entry name" value="D-ALANYL-D-ALANINE CARBOXYPEPTIDASE"/>
    <property type="match status" value="1"/>
</dbReference>
<dbReference type="PANTHER" id="PTHR46825">
    <property type="entry name" value="D-ALANYL-D-ALANINE-CARBOXYPEPTIDASE/ENDOPEPTIDASE AMPH"/>
    <property type="match status" value="1"/>
</dbReference>
<organism evidence="3 4">
    <name type="scientific">Kitasatospora putterlickiae</name>
    <dbReference type="NCBI Taxonomy" id="221725"/>
    <lineage>
        <taxon>Bacteria</taxon>
        <taxon>Bacillati</taxon>
        <taxon>Actinomycetota</taxon>
        <taxon>Actinomycetes</taxon>
        <taxon>Kitasatosporales</taxon>
        <taxon>Streptomycetaceae</taxon>
        <taxon>Kitasatospora</taxon>
    </lineage>
</organism>
<name>A0ABN1XXH7_9ACTN</name>
<keyword evidence="1" id="KW-0732">Signal</keyword>
<sequence>MSARRSRHPLGGRAAVTGTPPRRALALLLATAAALGVAGTVPAAAAPSAGPKDDVRAGLERLVKEDRYPAAMAAVSGPDGRVRNYTAGVADLRTGAKVPVDGQVRAGSNTKTFVAAVVLQLVGEGKVELDAPIDRYLPGLVRGEGIDGRVITVRQLLQHTSGLPNFTDDIFDAVFGEGRHRYYQPRELVDMALAHKALFAPGTDWSYSNTNYILAGLLIEKITGRPLAEQLTKRVIDRIGLRHTYFPAVGDEGIREPHPHGYTVRPDGSLSDVTDLDPSWGWAAGQLISTPGDLNRFFSALMGGRLLKPAQLAEMRTTVKVPDGPGVPKGEEHGLGLIRRPLSCGKVVWGHGGATPGFHTFPGVTEDGRAVTVAVTANLAPSPQGAEHAQALFDEALCAKR</sequence>
<dbReference type="SUPFAM" id="SSF56601">
    <property type="entry name" value="beta-lactamase/transpeptidase-like"/>
    <property type="match status" value="1"/>
</dbReference>
<dbReference type="RefSeq" id="WP_344331751.1">
    <property type="nucleotide sequence ID" value="NZ_BAAAKJ010000105.1"/>
</dbReference>
<accession>A0ABN1XXH7</accession>
<comment type="caution">
    <text evidence="3">The sequence shown here is derived from an EMBL/GenBank/DDBJ whole genome shotgun (WGS) entry which is preliminary data.</text>
</comment>
<reference evidence="3 4" key="1">
    <citation type="journal article" date="2019" name="Int. J. Syst. Evol. Microbiol.">
        <title>The Global Catalogue of Microorganisms (GCM) 10K type strain sequencing project: providing services to taxonomists for standard genome sequencing and annotation.</title>
        <authorList>
            <consortium name="The Broad Institute Genomics Platform"/>
            <consortium name="The Broad Institute Genome Sequencing Center for Infectious Disease"/>
            <person name="Wu L."/>
            <person name="Ma J."/>
        </authorList>
    </citation>
    <scope>NUCLEOTIDE SEQUENCE [LARGE SCALE GENOMIC DNA]</scope>
    <source>
        <strain evidence="3 4">JCM 12393</strain>
    </source>
</reference>
<gene>
    <name evidence="3" type="ORF">GCM10009639_20190</name>
</gene>
<dbReference type="EMBL" id="BAAAKJ010000105">
    <property type="protein sequence ID" value="GAA1390958.1"/>
    <property type="molecule type" value="Genomic_DNA"/>
</dbReference>
<dbReference type="InterPro" id="IPR012338">
    <property type="entry name" value="Beta-lactam/transpept-like"/>
</dbReference>
<feature type="domain" description="Beta-lactamase-related" evidence="2">
    <location>
        <begin position="60"/>
        <end position="393"/>
    </location>
</feature>
<evidence type="ECO:0000256" key="1">
    <source>
        <dbReference type="SAM" id="SignalP"/>
    </source>
</evidence>
<dbReference type="InterPro" id="IPR050491">
    <property type="entry name" value="AmpC-like"/>
</dbReference>
<feature type="signal peptide" evidence="1">
    <location>
        <begin position="1"/>
        <end position="45"/>
    </location>
</feature>
<dbReference type="InterPro" id="IPR006311">
    <property type="entry name" value="TAT_signal"/>
</dbReference>
<dbReference type="GO" id="GO:0016787">
    <property type="term" value="F:hydrolase activity"/>
    <property type="evidence" value="ECO:0007669"/>
    <property type="project" value="UniProtKB-KW"/>
</dbReference>
<proteinExistence type="predicted"/>
<dbReference type="PROSITE" id="PS51318">
    <property type="entry name" value="TAT"/>
    <property type="match status" value="1"/>
</dbReference>
<dbReference type="Proteomes" id="UP001499863">
    <property type="component" value="Unassembled WGS sequence"/>
</dbReference>
<evidence type="ECO:0000259" key="2">
    <source>
        <dbReference type="Pfam" id="PF00144"/>
    </source>
</evidence>
<dbReference type="Pfam" id="PF00144">
    <property type="entry name" value="Beta-lactamase"/>
    <property type="match status" value="1"/>
</dbReference>
<dbReference type="Gene3D" id="3.40.710.10">
    <property type="entry name" value="DD-peptidase/beta-lactamase superfamily"/>
    <property type="match status" value="1"/>
</dbReference>
<evidence type="ECO:0000313" key="4">
    <source>
        <dbReference type="Proteomes" id="UP001499863"/>
    </source>
</evidence>
<keyword evidence="4" id="KW-1185">Reference proteome</keyword>
<protein>
    <submittedName>
        <fullName evidence="3">Serine hydrolase domain-containing protein</fullName>
    </submittedName>
</protein>
<keyword evidence="3" id="KW-0378">Hydrolase</keyword>
<evidence type="ECO:0000313" key="3">
    <source>
        <dbReference type="EMBL" id="GAA1390958.1"/>
    </source>
</evidence>
<feature type="chain" id="PRO_5045625914" evidence="1">
    <location>
        <begin position="46"/>
        <end position="401"/>
    </location>
</feature>
<dbReference type="InterPro" id="IPR001466">
    <property type="entry name" value="Beta-lactam-related"/>
</dbReference>